<dbReference type="InterPro" id="IPR005159">
    <property type="entry name" value="WCCH"/>
</dbReference>
<dbReference type="Pfam" id="PF01524">
    <property type="entry name" value="Gemini_V2"/>
    <property type="match status" value="1"/>
</dbReference>
<protein>
    <recommendedName>
        <fullName evidence="10">Protein V2</fullName>
    </recommendedName>
</protein>
<organism evidence="13 14">
    <name type="scientific">Tomato leaf curl New Delhi virus 4</name>
    <dbReference type="NCBI Taxonomy" id="2049944"/>
    <lineage>
        <taxon>Viruses</taxon>
        <taxon>Monodnaviria</taxon>
        <taxon>Shotokuvirae</taxon>
        <taxon>Cressdnaviricota</taxon>
        <taxon>Repensiviricetes</taxon>
        <taxon>Geplafuvirales</taxon>
        <taxon>Geminiviridae</taxon>
        <taxon>Begomovirus</taxon>
        <taxon>Begomovirus solanumdelhiquarti</taxon>
    </lineage>
</organism>
<evidence type="ECO:0000259" key="12">
    <source>
        <dbReference type="Pfam" id="PF03716"/>
    </source>
</evidence>
<dbReference type="GO" id="GO:0060967">
    <property type="term" value="P:negative regulation of gene silencing by regulatory ncRNA"/>
    <property type="evidence" value="ECO:0007669"/>
    <property type="project" value="InterPro"/>
</dbReference>
<keyword evidence="7" id="KW-1090">Inhibition of host innate immune response by virus</keyword>
<comment type="function">
    <text evidence="1 10">Through its interaction with host SGS3, acts as a suppressor of RNA-mediated gene silencing, also known as post-transcriptional gene silencing (PTGS), a mechanism of plant viral defense that limits the accumulation of viral RNAs.</text>
</comment>
<dbReference type="Pfam" id="PF03716">
    <property type="entry name" value="WCCH"/>
    <property type="match status" value="1"/>
</dbReference>
<comment type="subcellular location">
    <subcellularLocation>
        <location evidence="2 10">Host cytoplasm</location>
        <location evidence="2 10">Host perinuclear region</location>
    </subcellularLocation>
</comment>
<evidence type="ECO:0000256" key="3">
    <source>
        <dbReference type="ARBA" id="ARBA00009397"/>
    </source>
</evidence>
<dbReference type="GO" id="GO:0044220">
    <property type="term" value="C:host cell perinuclear region of cytoplasm"/>
    <property type="evidence" value="ECO:0007669"/>
    <property type="project" value="UniProtKB-SubCell"/>
</dbReference>
<evidence type="ECO:0000256" key="4">
    <source>
        <dbReference type="ARBA" id="ARBA00011105"/>
    </source>
</evidence>
<dbReference type="InterPro" id="IPR002511">
    <property type="entry name" value="Gemini_V2"/>
</dbReference>
<evidence type="ECO:0000256" key="2">
    <source>
        <dbReference type="ARBA" id="ARBA00004407"/>
    </source>
</evidence>
<evidence type="ECO:0000313" key="14">
    <source>
        <dbReference type="Proteomes" id="UP000232403"/>
    </source>
</evidence>
<dbReference type="RefSeq" id="YP_009506532.1">
    <property type="nucleotide sequence ID" value="NC_038471.1"/>
</dbReference>
<evidence type="ECO:0000256" key="7">
    <source>
        <dbReference type="ARBA" id="ARBA00022632"/>
    </source>
</evidence>
<name>V5N3Q2_9GEMI</name>
<dbReference type="GO" id="GO:0052170">
    <property type="term" value="P:symbiont-mediated suppression of host innate immune response"/>
    <property type="evidence" value="ECO:0007669"/>
    <property type="project" value="UniProtKB-KW"/>
</dbReference>
<accession>V5N3Q2</accession>
<feature type="region of interest" description="Disordered" evidence="11">
    <location>
        <begin position="81"/>
        <end position="112"/>
    </location>
</feature>
<dbReference type="GeneID" id="37617445"/>
<keyword evidence="9" id="KW-0899">Viral immunoevasion</keyword>
<feature type="compositionally biased region" description="Polar residues" evidence="11">
    <location>
        <begin position="101"/>
        <end position="112"/>
    </location>
</feature>
<sequence>MRDPLLLAFPERVHGVRSMLVEKPLQEMEDHYSPDTVGYDFIRDLILVLRAKNYEEPTSRYHHIKAPIEGIQICQVRQPQRSECSGPHCPRHRSKGLDQQAYEQKTQNIQNA</sequence>
<comment type="similarity">
    <text evidence="3 10">Belongs to the geminiviridae protein AV2/V2 family.</text>
</comment>
<feature type="domain" description="WCCH motif" evidence="12">
    <location>
        <begin position="83"/>
        <end position="102"/>
    </location>
</feature>
<evidence type="ECO:0000256" key="9">
    <source>
        <dbReference type="ARBA" id="ARBA00023280"/>
    </source>
</evidence>
<reference evidence="13 14" key="1">
    <citation type="submission" date="2013-08" db="EMBL/GenBank/DDBJ databases">
        <authorList>
            <person name="Swarnalatha P."/>
            <person name="Manasa M."/>
            <person name="Venkataravanappa V."/>
            <person name="Jalali S."/>
            <person name="KrishnaReddy M."/>
        </authorList>
    </citation>
    <scope>NUCLEOTIDE SEQUENCE [LARGE SCALE GENOMIC DNA]</scope>
    <source>
        <strain evidence="13">TC306</strain>
    </source>
</reference>
<evidence type="ECO:0000256" key="10">
    <source>
        <dbReference type="RuleBase" id="RU364051"/>
    </source>
</evidence>
<proteinExistence type="inferred from homology"/>
<dbReference type="OrthoDB" id="14447at10239"/>
<evidence type="ECO:0000313" key="13">
    <source>
        <dbReference type="EMBL" id="AHA82272.1"/>
    </source>
</evidence>
<comment type="subunit">
    <text evidence="4 10">Interacts with host SGS3.</text>
</comment>
<keyword evidence="6 10" id="KW-0945">Host-virus interaction</keyword>
<evidence type="ECO:0000256" key="5">
    <source>
        <dbReference type="ARBA" id="ARBA00022463"/>
    </source>
</evidence>
<evidence type="ECO:0000256" key="11">
    <source>
        <dbReference type="SAM" id="MobiDB-lite"/>
    </source>
</evidence>
<keyword evidence="5 10" id="KW-0941">Suppressor of RNA silencing</keyword>
<dbReference type="KEGG" id="vg:37617445"/>
<evidence type="ECO:0000256" key="6">
    <source>
        <dbReference type="ARBA" id="ARBA00022581"/>
    </source>
</evidence>
<evidence type="ECO:0000256" key="1">
    <source>
        <dbReference type="ARBA" id="ARBA00003603"/>
    </source>
</evidence>
<keyword evidence="14" id="KW-1185">Reference proteome</keyword>
<dbReference type="Proteomes" id="UP000232403">
    <property type="component" value="Segment DNA A"/>
</dbReference>
<evidence type="ECO:0000256" key="8">
    <source>
        <dbReference type="ARBA" id="ARBA00023200"/>
    </source>
</evidence>
<keyword evidence="8 10" id="KW-1035">Host cytoplasm</keyword>
<dbReference type="EMBL" id="KF551592">
    <property type="protein sequence ID" value="AHA82272.1"/>
    <property type="molecule type" value="Genomic_DNA"/>
</dbReference>